<dbReference type="GeneID" id="303184820"/>
<evidence type="ECO:0000313" key="5">
    <source>
        <dbReference type="EMBL" id="TFH57605.1"/>
    </source>
</evidence>
<dbReference type="AlphaFoldDB" id="A0A2N7S5D1"/>
<dbReference type="InterPro" id="IPR027383">
    <property type="entry name" value="Znf_put"/>
</dbReference>
<evidence type="ECO:0000259" key="3">
    <source>
        <dbReference type="Pfam" id="PF13490"/>
    </source>
</evidence>
<evidence type="ECO:0000256" key="1">
    <source>
        <dbReference type="ARBA" id="ARBA00023015"/>
    </source>
</evidence>
<evidence type="ECO:0000313" key="6">
    <source>
        <dbReference type="Proteomes" id="UP000235739"/>
    </source>
</evidence>
<feature type="domain" description="Putative zinc-finger" evidence="3">
    <location>
        <begin position="16"/>
        <end position="43"/>
    </location>
</feature>
<dbReference type="Gene3D" id="1.10.10.1320">
    <property type="entry name" value="Anti-sigma factor, zinc-finger domain"/>
    <property type="match status" value="1"/>
</dbReference>
<dbReference type="RefSeq" id="WP_013348586.1">
    <property type="nucleotide sequence ID" value="NZ_JABUYH010000004.1"/>
</dbReference>
<dbReference type="Proteomes" id="UP000297638">
    <property type="component" value="Unassembled WGS sequence"/>
</dbReference>
<dbReference type="Proteomes" id="UP000235739">
    <property type="component" value="Unassembled WGS sequence"/>
</dbReference>
<comment type="caution">
    <text evidence="4">The sequence shown here is derived from an EMBL/GenBank/DDBJ whole genome shotgun (WGS) entry which is preliminary data.</text>
</comment>
<keyword evidence="2" id="KW-0804">Transcription</keyword>
<evidence type="ECO:0000313" key="7">
    <source>
        <dbReference type="Proteomes" id="UP000297638"/>
    </source>
</evidence>
<keyword evidence="1" id="KW-0805">Transcription regulation</keyword>
<dbReference type="EMBL" id="SPDS01000001">
    <property type="protein sequence ID" value="TFH57605.1"/>
    <property type="molecule type" value="Genomic_DNA"/>
</dbReference>
<dbReference type="InterPro" id="IPR041916">
    <property type="entry name" value="Anti_sigma_zinc_sf"/>
</dbReference>
<gene>
    <name evidence="4" type="ORF">CIK84_07270</name>
    <name evidence="5" type="ORF">EXY26_11755</name>
</gene>
<dbReference type="NCBIfam" id="TIGR03988">
    <property type="entry name" value="antisig_RsrA"/>
    <property type="match status" value="1"/>
</dbReference>
<dbReference type="OMA" id="MQRIYEY"/>
<name>A0A2N7S5D1_9MICC</name>
<evidence type="ECO:0000313" key="4">
    <source>
        <dbReference type="EMBL" id="PMQ21344.1"/>
    </source>
</evidence>
<reference evidence="4 6" key="1">
    <citation type="journal article" date="2017" name="Elife">
        <title>Extensive horizontal gene transfer in cheese-associated bacteria.</title>
        <authorList>
            <person name="Bonham K.S."/>
            <person name="Wolfe B.E."/>
            <person name="Dutton R.J."/>
        </authorList>
    </citation>
    <scope>NUCLEOTIDE SEQUENCE [LARGE SCALE GENOMIC DNA]</scope>
    <source>
        <strain evidence="4 6">JB182</strain>
    </source>
</reference>
<dbReference type="Pfam" id="PF13490">
    <property type="entry name" value="zf-HC2"/>
    <property type="match status" value="1"/>
</dbReference>
<sequence length="86" mass="9693">MDCNSLGDCADDRIVRIYEYLDGALTLADLKEVKSHLDGCPECTEQYDLECIIRSVVRRSCQEHAPQTLKANIIARISQIRVESGH</sequence>
<dbReference type="EMBL" id="PNQX01000001">
    <property type="protein sequence ID" value="PMQ21344.1"/>
    <property type="molecule type" value="Genomic_DNA"/>
</dbReference>
<organism evidence="4 6">
    <name type="scientific">Glutamicibacter arilaitensis</name>
    <dbReference type="NCBI Taxonomy" id="256701"/>
    <lineage>
        <taxon>Bacteria</taxon>
        <taxon>Bacillati</taxon>
        <taxon>Actinomycetota</taxon>
        <taxon>Actinomycetes</taxon>
        <taxon>Micrococcales</taxon>
        <taxon>Micrococcaceae</taxon>
        <taxon>Glutamicibacter</taxon>
    </lineage>
</organism>
<reference evidence="5 7" key="2">
    <citation type="submission" date="2019-03" db="EMBL/GenBank/DDBJ databases">
        <title>Glutamicibacter sp. LJH19 genome.</title>
        <authorList>
            <person name="Sinai Borker S."/>
            <person name="Kumar R."/>
        </authorList>
    </citation>
    <scope>NUCLEOTIDE SEQUENCE [LARGE SCALE GENOMIC DNA]</scope>
    <source>
        <strain evidence="5 7">LJH19</strain>
    </source>
</reference>
<proteinExistence type="predicted"/>
<accession>A0A2N7S5D1</accession>
<dbReference type="InterPro" id="IPR024020">
    <property type="entry name" value="Anit_sigma_mycothiol_RsrA"/>
</dbReference>
<protein>
    <submittedName>
        <fullName evidence="4">Mycothiol system anti-sigma-R factor</fullName>
    </submittedName>
</protein>
<evidence type="ECO:0000256" key="2">
    <source>
        <dbReference type="ARBA" id="ARBA00023163"/>
    </source>
</evidence>